<dbReference type="InterPro" id="IPR007590">
    <property type="entry name" value="Saf4/Yju2"/>
</dbReference>
<dbReference type="PANTHER" id="PTHR12111:SF2">
    <property type="entry name" value="SPLICING FACTOR YJU2B-RELATED"/>
    <property type="match status" value="1"/>
</dbReference>
<protein>
    <recommendedName>
        <fullName evidence="4">Splicing factor YJU2</fullName>
    </recommendedName>
</protein>
<keyword evidence="3" id="KW-1185">Reference proteome</keyword>
<accession>A0A024G3D9</accession>
<dbReference type="Proteomes" id="UP000053237">
    <property type="component" value="Unassembled WGS sequence"/>
</dbReference>
<dbReference type="STRING" id="65357.A0A024G3D9"/>
<sequence>MSSLAAARADNYYYPKDFDPKKHQSVNKYHKSHPLGKRAKDLQTDGVLVVRFEMPFHVWCTHCEEHIGRGVRYNAKKRHVGDYFSTKIYEFRLKCANCQCEMVIETDPAARDYRMVSGVRKHEQMDSLEASAIAEMGVERVEDPTVRAKLVEDPFFYKLEHEQVDRDRAKQRSKGLQAVIAIQDAQFQDDYSSNAALRRAFRAKKREIKKKEATADRLGLSIPILDVTEEDRMHAKSVAYKRITGKKYDKKSIRMIATFSSKMDSFQHFGDRKGSQFHRLRMSRDRIRVPKVK</sequence>
<evidence type="ECO:0008006" key="4">
    <source>
        <dbReference type="Google" id="ProtNLM"/>
    </source>
</evidence>
<dbReference type="PANTHER" id="PTHR12111">
    <property type="entry name" value="SPLICING FACTOR YJU2"/>
    <property type="match status" value="1"/>
</dbReference>
<reference evidence="2 3" key="1">
    <citation type="submission" date="2012-05" db="EMBL/GenBank/DDBJ databases">
        <title>Recombination and specialization in a pathogen metapopulation.</title>
        <authorList>
            <person name="Gardiner A."/>
            <person name="Kemen E."/>
            <person name="Schultz-Larsen T."/>
            <person name="MacLean D."/>
            <person name="Van Oosterhout C."/>
            <person name="Jones J.D.G."/>
        </authorList>
    </citation>
    <scope>NUCLEOTIDE SEQUENCE [LARGE SCALE GENOMIC DNA]</scope>
    <source>
        <strain evidence="2 3">Ac Nc2</strain>
    </source>
</reference>
<evidence type="ECO:0000313" key="3">
    <source>
        <dbReference type="Proteomes" id="UP000053237"/>
    </source>
</evidence>
<evidence type="ECO:0000313" key="2">
    <source>
        <dbReference type="EMBL" id="CCI41353.1"/>
    </source>
</evidence>
<dbReference type="AlphaFoldDB" id="A0A024G3D9"/>
<proteinExistence type="inferred from homology"/>
<dbReference type="InParanoid" id="A0A024G3D9"/>
<organism evidence="2 3">
    <name type="scientific">Albugo candida</name>
    <dbReference type="NCBI Taxonomy" id="65357"/>
    <lineage>
        <taxon>Eukaryota</taxon>
        <taxon>Sar</taxon>
        <taxon>Stramenopiles</taxon>
        <taxon>Oomycota</taxon>
        <taxon>Peronosporomycetes</taxon>
        <taxon>Albuginales</taxon>
        <taxon>Albuginaceae</taxon>
        <taxon>Albugo</taxon>
    </lineage>
</organism>
<dbReference type="OrthoDB" id="360327at2759"/>
<dbReference type="Pfam" id="PF04502">
    <property type="entry name" value="Saf4_Yju2"/>
    <property type="match status" value="1"/>
</dbReference>
<comment type="similarity">
    <text evidence="1">Belongs to the CWC16 family.</text>
</comment>
<dbReference type="GO" id="GO:0005684">
    <property type="term" value="C:U2-type spliceosomal complex"/>
    <property type="evidence" value="ECO:0007669"/>
    <property type="project" value="TreeGrafter"/>
</dbReference>
<comment type="caution">
    <text evidence="2">The sequence shown here is derived from an EMBL/GenBank/DDBJ whole genome shotgun (WGS) entry which is preliminary data.</text>
</comment>
<dbReference type="GO" id="GO:0071014">
    <property type="term" value="C:post-mRNA release spliceosomal complex"/>
    <property type="evidence" value="ECO:0007669"/>
    <property type="project" value="TreeGrafter"/>
</dbReference>
<evidence type="ECO:0000256" key="1">
    <source>
        <dbReference type="ARBA" id="ARBA00005595"/>
    </source>
</evidence>
<gene>
    <name evidence="2" type="ORF">BN9_021370</name>
</gene>
<name>A0A024G3D9_9STRA</name>
<dbReference type="EMBL" id="CAIX01000018">
    <property type="protein sequence ID" value="CCI41353.1"/>
    <property type="molecule type" value="Genomic_DNA"/>
</dbReference>
<dbReference type="GO" id="GO:0000398">
    <property type="term" value="P:mRNA splicing, via spliceosome"/>
    <property type="evidence" value="ECO:0007669"/>
    <property type="project" value="InterPro"/>
</dbReference>